<sequence>MKPIPLDEQSIRKLTGDRFYRRGFQYYTAGKVYGLSFNPKTNTWRGLVKGAKVYTIRIYHGEDDTIDTTCTCPAYDTHDTCKHIAAVLLAITKDANSNRRRFAVDRGTNKGFIEQQTDLFAKQLLHTFREVPRPTTALTVEYILQLKRTNKNASYALTIDIKIGDKRPYVVRDIRSFLKAFIQGEEYKVNTSFVYQPKEHYFRKHDQQFLESLINCYEQEQLFGNSYSIKLELPRSLYIPPSISDQIIEAIPTVDYTFTTVKQQTYQQISFEQMTDQLTFNIDYSQANNYSLEISDLESYHFLSSYRYLITENNIYKVTYQQKIILDKLFRILPLRDKKSQQISPSEMDTFVRNVMPQFEQVGQLNMTERMEKQLNTHPLQTTIWIDETESVLKVSMEFRYGDTKINPFLIEQSLDTIVKRDVQKEQYALELLRSFGFTEVNQAMYLFNEDAIYQFIHEDIYKLEEIATVYTTQQVKNLLYDNEYYLQTSVDYRPSEGMLDISFDIEGISTEYVAEMMQALIEKKRYYRIPNGALLQLDGEDFDAFQQLADTFTFNKKQLEEGKVSVSAARGFQVEEMMRDRHHYYSDTFKKMLDNIKNPETIAFDLPTSLQAEMRDYQHTGFQWMKTLSYYHLGGILADDMGLGKTLQTISYLLSEVEATEQQYQALVIAPASLLYNWKKEIEKFAPTLTSTVVIGSKQQRQQILDTETSTNIFITSYPTLRQDVDLYAQHLFQCIVLDEAQAIKNHLTLTAKAVRQLQSKQFFALSGTPIENSLDELWSIFYTISPGLFGSKKKFQQLDPQVIAKMTRPFILRRVKKDVLEELPEKIESVQYSELTKAQKEVYLAYLERIQNNLDQSIQSGTFGKGKLEILAGITRLRQICCHPSLFLENYQGNSGKLEQLLELVSDLKQQGKRALIFSQFSGMLQLINHSLQEQQYQTFYLDGSTPSDQRLQMTEAFNEGEKDFFLISLKAGGTGLNLTGADTVILFDLWWNPAVEEQAAGRAHRIGQKNVVQVIRFITEGTIEEKIFQLQHKKRELVDQIIQPGETLLSKLSEEELRELLRI</sequence>
<dbReference type="InterPro" id="IPR014001">
    <property type="entry name" value="Helicase_ATP-bd"/>
</dbReference>
<dbReference type="PROSITE" id="PS51192">
    <property type="entry name" value="HELICASE_ATP_BIND_1"/>
    <property type="match status" value="1"/>
</dbReference>
<feature type="domain" description="SWIM-type" evidence="3">
    <location>
        <begin position="54"/>
        <end position="92"/>
    </location>
</feature>
<dbReference type="RefSeq" id="WP_390196403.1">
    <property type="nucleotide sequence ID" value="NZ_JBHSDV010000001.1"/>
</dbReference>
<feature type="domain" description="Helicase C-terminal" evidence="5">
    <location>
        <begin position="899"/>
        <end position="1064"/>
    </location>
</feature>
<keyword evidence="2" id="KW-0479">Metal-binding</keyword>
<dbReference type="InterPro" id="IPR038718">
    <property type="entry name" value="SNF2-like_sf"/>
</dbReference>
<evidence type="ECO:0000313" key="6">
    <source>
        <dbReference type="EMBL" id="MFC4387060.1"/>
    </source>
</evidence>
<reference evidence="7" key="1">
    <citation type="journal article" date="2019" name="Int. J. Syst. Evol. Microbiol.">
        <title>The Global Catalogue of Microorganisms (GCM) 10K type strain sequencing project: providing services to taxonomists for standard genome sequencing and annotation.</title>
        <authorList>
            <consortium name="The Broad Institute Genomics Platform"/>
            <consortium name="The Broad Institute Genome Sequencing Center for Infectious Disease"/>
            <person name="Wu L."/>
            <person name="Ma J."/>
        </authorList>
    </citation>
    <scope>NUCLEOTIDE SEQUENCE [LARGE SCALE GENOMIC DNA]</scope>
    <source>
        <strain evidence="7">KACC 14058</strain>
    </source>
</reference>
<dbReference type="EMBL" id="JBHSDV010000001">
    <property type="protein sequence ID" value="MFC4387060.1"/>
    <property type="molecule type" value="Genomic_DNA"/>
</dbReference>
<dbReference type="InterPro" id="IPR000330">
    <property type="entry name" value="SNF2_N"/>
</dbReference>
<dbReference type="SUPFAM" id="SSF52540">
    <property type="entry name" value="P-loop containing nucleoside triphosphate hydrolases"/>
    <property type="match status" value="2"/>
</dbReference>
<dbReference type="InterPro" id="IPR001650">
    <property type="entry name" value="Helicase_C-like"/>
</dbReference>
<dbReference type="SMART" id="SM00487">
    <property type="entry name" value="DEXDc"/>
    <property type="match status" value="1"/>
</dbReference>
<dbReference type="InterPro" id="IPR007527">
    <property type="entry name" value="Znf_SWIM"/>
</dbReference>
<keyword evidence="1" id="KW-0378">Hydrolase</keyword>
<dbReference type="PROSITE" id="PS50966">
    <property type="entry name" value="ZF_SWIM"/>
    <property type="match status" value="1"/>
</dbReference>
<evidence type="ECO:0000259" key="4">
    <source>
        <dbReference type="PROSITE" id="PS51192"/>
    </source>
</evidence>
<dbReference type="PROSITE" id="PS51194">
    <property type="entry name" value="HELICASE_CTER"/>
    <property type="match status" value="1"/>
</dbReference>
<organism evidence="6 7">
    <name type="scientific">Gracilibacillus marinus</name>
    <dbReference type="NCBI Taxonomy" id="630535"/>
    <lineage>
        <taxon>Bacteria</taxon>
        <taxon>Bacillati</taxon>
        <taxon>Bacillota</taxon>
        <taxon>Bacilli</taxon>
        <taxon>Bacillales</taxon>
        <taxon>Bacillaceae</taxon>
        <taxon>Gracilibacillus</taxon>
    </lineage>
</organism>
<evidence type="ECO:0000256" key="2">
    <source>
        <dbReference type="PROSITE-ProRule" id="PRU00325"/>
    </source>
</evidence>
<keyword evidence="2" id="KW-0862">Zinc</keyword>
<protein>
    <submittedName>
        <fullName evidence="6">SNF2 helicase associated domain-containing protein</fullName>
    </submittedName>
</protein>
<dbReference type="Gene3D" id="3.40.50.10810">
    <property type="entry name" value="Tandem AAA-ATPase domain"/>
    <property type="match status" value="1"/>
</dbReference>
<accession>A0ABV8VSS9</accession>
<dbReference type="Gene3D" id="3.40.50.300">
    <property type="entry name" value="P-loop containing nucleotide triphosphate hydrolases"/>
    <property type="match status" value="1"/>
</dbReference>
<dbReference type="CDD" id="cd18793">
    <property type="entry name" value="SF2_C_SNF"/>
    <property type="match status" value="1"/>
</dbReference>
<evidence type="ECO:0000256" key="1">
    <source>
        <dbReference type="ARBA" id="ARBA00022801"/>
    </source>
</evidence>
<evidence type="ECO:0000259" key="5">
    <source>
        <dbReference type="PROSITE" id="PS51194"/>
    </source>
</evidence>
<dbReference type="SMART" id="SM00490">
    <property type="entry name" value="HELICc"/>
    <property type="match status" value="1"/>
</dbReference>
<keyword evidence="2" id="KW-0863">Zinc-finger</keyword>
<dbReference type="Pfam" id="PF08455">
    <property type="entry name" value="SNF2_assoc"/>
    <property type="match status" value="1"/>
</dbReference>
<dbReference type="Pfam" id="PF00271">
    <property type="entry name" value="Helicase_C"/>
    <property type="match status" value="1"/>
</dbReference>
<dbReference type="Proteomes" id="UP001595880">
    <property type="component" value="Unassembled WGS sequence"/>
</dbReference>
<dbReference type="PANTHER" id="PTHR10799">
    <property type="entry name" value="SNF2/RAD54 HELICASE FAMILY"/>
    <property type="match status" value="1"/>
</dbReference>
<comment type="caution">
    <text evidence="6">The sequence shown here is derived from an EMBL/GenBank/DDBJ whole genome shotgun (WGS) entry which is preliminary data.</text>
</comment>
<name>A0ABV8VSS9_9BACI</name>
<keyword evidence="7" id="KW-1185">Reference proteome</keyword>
<dbReference type="InterPro" id="IPR013663">
    <property type="entry name" value="Helicase_SWF/SNF/SWI_bac"/>
</dbReference>
<proteinExistence type="predicted"/>
<dbReference type="Pfam" id="PF00176">
    <property type="entry name" value="SNF2-rel_dom"/>
    <property type="match status" value="1"/>
</dbReference>
<dbReference type="InterPro" id="IPR049730">
    <property type="entry name" value="SNF2/RAD54-like_C"/>
</dbReference>
<gene>
    <name evidence="6" type="ORF">ACFOZ1_04475</name>
</gene>
<feature type="domain" description="Helicase ATP-binding" evidence="4">
    <location>
        <begin position="627"/>
        <end position="789"/>
    </location>
</feature>
<dbReference type="InterPro" id="IPR027417">
    <property type="entry name" value="P-loop_NTPase"/>
</dbReference>
<evidence type="ECO:0000313" key="7">
    <source>
        <dbReference type="Proteomes" id="UP001595880"/>
    </source>
</evidence>
<dbReference type="Pfam" id="PF04434">
    <property type="entry name" value="SWIM"/>
    <property type="match status" value="1"/>
</dbReference>
<evidence type="ECO:0000259" key="3">
    <source>
        <dbReference type="PROSITE" id="PS50966"/>
    </source>
</evidence>